<evidence type="ECO:0000256" key="1">
    <source>
        <dbReference type="ARBA" id="ARBA00022842"/>
    </source>
</evidence>
<gene>
    <name evidence="3" type="ORF">A2Z21_01425</name>
</gene>
<comment type="caution">
    <text evidence="3">The sequence shown here is derived from an EMBL/GenBank/DDBJ whole genome shotgun (WGS) entry which is preliminary data.</text>
</comment>
<protein>
    <recommendedName>
        <fullName evidence="2">PIN domain-containing protein</fullName>
    </recommendedName>
</protein>
<dbReference type="Gene3D" id="3.40.50.1010">
    <property type="entry name" value="5'-nuclease"/>
    <property type="match status" value="1"/>
</dbReference>
<dbReference type="InterPro" id="IPR051619">
    <property type="entry name" value="TypeII_TA_RNase_PINc/VapC"/>
</dbReference>
<reference evidence="3 4" key="1">
    <citation type="journal article" date="2016" name="Nat. Commun.">
        <title>Thousands of microbial genomes shed light on interconnected biogeochemical processes in an aquifer system.</title>
        <authorList>
            <person name="Anantharaman K."/>
            <person name="Brown C.T."/>
            <person name="Hug L.A."/>
            <person name="Sharon I."/>
            <person name="Castelle C.J."/>
            <person name="Probst A.J."/>
            <person name="Thomas B.C."/>
            <person name="Singh A."/>
            <person name="Wilkins M.J."/>
            <person name="Karaoz U."/>
            <person name="Brodie E.L."/>
            <person name="Williams K.H."/>
            <person name="Hubbard S.S."/>
            <person name="Banfield J.F."/>
        </authorList>
    </citation>
    <scope>NUCLEOTIDE SEQUENCE [LARGE SCALE GENOMIC DNA]</scope>
    <source>
        <strain evidence="4">RBG_16_55_9</strain>
    </source>
</reference>
<evidence type="ECO:0000313" key="3">
    <source>
        <dbReference type="EMBL" id="OGF53697.1"/>
    </source>
</evidence>
<name>A0A1F5URC0_FRAXR</name>
<dbReference type="InterPro" id="IPR002716">
    <property type="entry name" value="PIN_dom"/>
</dbReference>
<organism evidence="3 4">
    <name type="scientific">Fraserbacteria sp. (strain RBG_16_55_9)</name>
    <dbReference type="NCBI Taxonomy" id="1817864"/>
    <lineage>
        <taxon>Bacteria</taxon>
        <taxon>Candidatus Fraseribacteriota</taxon>
    </lineage>
</organism>
<dbReference type="PANTHER" id="PTHR35901:SF1">
    <property type="entry name" value="EXONUCLEASE VAPC9"/>
    <property type="match status" value="1"/>
</dbReference>
<accession>A0A1F5URC0</accession>
<feature type="domain" description="PIN" evidence="2">
    <location>
        <begin position="6"/>
        <end position="133"/>
    </location>
</feature>
<proteinExistence type="predicted"/>
<dbReference type="Proteomes" id="UP000179157">
    <property type="component" value="Unassembled WGS sequence"/>
</dbReference>
<dbReference type="PANTHER" id="PTHR35901">
    <property type="entry name" value="RIBONUCLEASE VAPC3"/>
    <property type="match status" value="1"/>
</dbReference>
<sequence length="152" mass="17017">MAPLLVIDASALLSAWLPKEPYQAQADALLERYVEDQLELCGPTLLLHETLNGLYMAVRGKAGQPPRITLQEAGEVWELLQGLQFRLEDTGALAGRILELASQFQRPSSYDVTYVALAEHLKSPLITGDRKLLNAVSKQLDWVIPLWEWEAH</sequence>
<dbReference type="Pfam" id="PF01850">
    <property type="entry name" value="PIN"/>
    <property type="match status" value="1"/>
</dbReference>
<dbReference type="SUPFAM" id="SSF88723">
    <property type="entry name" value="PIN domain-like"/>
    <property type="match status" value="1"/>
</dbReference>
<dbReference type="InterPro" id="IPR044153">
    <property type="entry name" value="PIN_Pae0151-like"/>
</dbReference>
<keyword evidence="1" id="KW-0460">Magnesium</keyword>
<dbReference type="AlphaFoldDB" id="A0A1F5URC0"/>
<dbReference type="InterPro" id="IPR029060">
    <property type="entry name" value="PIN-like_dom_sf"/>
</dbReference>
<evidence type="ECO:0000313" key="4">
    <source>
        <dbReference type="Proteomes" id="UP000179157"/>
    </source>
</evidence>
<dbReference type="EMBL" id="MFGX01000098">
    <property type="protein sequence ID" value="OGF53697.1"/>
    <property type="molecule type" value="Genomic_DNA"/>
</dbReference>
<dbReference type="CDD" id="cd09873">
    <property type="entry name" value="PIN_Pae0151-like"/>
    <property type="match status" value="1"/>
</dbReference>
<evidence type="ECO:0000259" key="2">
    <source>
        <dbReference type="Pfam" id="PF01850"/>
    </source>
</evidence>